<keyword evidence="1" id="KW-1133">Transmembrane helix</keyword>
<accession>A0A5B8VP60</accession>
<keyword evidence="1" id="KW-0812">Transmembrane</keyword>
<dbReference type="Proteomes" id="UP000321291">
    <property type="component" value="Chromosome"/>
</dbReference>
<dbReference type="EMBL" id="CP042434">
    <property type="protein sequence ID" value="QEC72395.1"/>
    <property type="molecule type" value="Genomic_DNA"/>
</dbReference>
<keyword evidence="1" id="KW-0472">Membrane</keyword>
<protein>
    <submittedName>
        <fullName evidence="2">Uncharacterized protein</fullName>
    </submittedName>
</protein>
<dbReference type="OrthoDB" id="9783652at2"/>
<organism evidence="2 3">
    <name type="scientific">Arachidicoccus ginsenosidivorans</name>
    <dbReference type="NCBI Taxonomy" id="496057"/>
    <lineage>
        <taxon>Bacteria</taxon>
        <taxon>Pseudomonadati</taxon>
        <taxon>Bacteroidota</taxon>
        <taxon>Chitinophagia</taxon>
        <taxon>Chitinophagales</taxon>
        <taxon>Chitinophagaceae</taxon>
        <taxon>Arachidicoccus</taxon>
    </lineage>
</organism>
<evidence type="ECO:0000313" key="3">
    <source>
        <dbReference type="Proteomes" id="UP000321291"/>
    </source>
</evidence>
<evidence type="ECO:0000256" key="1">
    <source>
        <dbReference type="SAM" id="Phobius"/>
    </source>
</evidence>
<feature type="transmembrane region" description="Helical" evidence="1">
    <location>
        <begin position="40"/>
        <end position="61"/>
    </location>
</feature>
<feature type="transmembrane region" description="Helical" evidence="1">
    <location>
        <begin position="67"/>
        <end position="84"/>
    </location>
</feature>
<sequence length="140" mass="15742">MYDTFRVFTTRILRGFSPFHADRTHVHHVLLDIGLNASQVAGTLVGVTTFFMAAAIGMVALGWNATIAIGVLLVMATGLLYLAIKIRNKKLEQLRLAQLAKENNKKEKLQKVSLDEYLSSTLTKTEENYHDDQHVYSKVH</sequence>
<proteinExistence type="predicted"/>
<dbReference type="RefSeq" id="WP_146782697.1">
    <property type="nucleotide sequence ID" value="NZ_CP042434.1"/>
</dbReference>
<dbReference type="AlphaFoldDB" id="A0A5B8VP60"/>
<dbReference type="KEGG" id="agi:FSB73_12625"/>
<name>A0A5B8VP60_9BACT</name>
<gene>
    <name evidence="2" type="ORF">FSB73_12625</name>
</gene>
<evidence type="ECO:0000313" key="2">
    <source>
        <dbReference type="EMBL" id="QEC72395.1"/>
    </source>
</evidence>
<reference evidence="2 3" key="1">
    <citation type="journal article" date="2017" name="Int. J. Syst. Evol. Microbiol.">
        <title>Arachidicoccus ginsenosidivorans sp. nov., with ginsenoside-converting activity isolated from ginseng cultivating soil.</title>
        <authorList>
            <person name="Siddiqi M.Z."/>
            <person name="Aslam Z."/>
            <person name="Im W.T."/>
        </authorList>
    </citation>
    <scope>NUCLEOTIDE SEQUENCE [LARGE SCALE GENOMIC DNA]</scope>
    <source>
        <strain evidence="2 3">Gsoil 809</strain>
    </source>
</reference>
<keyword evidence="3" id="KW-1185">Reference proteome</keyword>